<name>A0AAV4THC8_9ARAC</name>
<comment type="caution">
    <text evidence="1">The sequence shown here is derived from an EMBL/GenBank/DDBJ whole genome shotgun (WGS) entry which is preliminary data.</text>
</comment>
<protein>
    <submittedName>
        <fullName evidence="1">Uncharacterized protein</fullName>
    </submittedName>
</protein>
<sequence length="109" mass="12569">MLSALRNESGKKTRSTRRYVIWTIISDEESEAQAHRFIDAGRKGPTSIGVLFLNIRHRIQLTFDFPRMSNTVAFLRKQEDLTWGSSSLFLLTKLQEMDSKQTNSMTRSS</sequence>
<dbReference type="EMBL" id="BPLQ01009579">
    <property type="protein sequence ID" value="GIY44856.1"/>
    <property type="molecule type" value="Genomic_DNA"/>
</dbReference>
<keyword evidence="2" id="KW-1185">Reference proteome</keyword>
<accession>A0AAV4THC8</accession>
<proteinExistence type="predicted"/>
<evidence type="ECO:0000313" key="2">
    <source>
        <dbReference type="Proteomes" id="UP001054837"/>
    </source>
</evidence>
<reference evidence="1 2" key="1">
    <citation type="submission" date="2021-06" db="EMBL/GenBank/DDBJ databases">
        <title>Caerostris darwini draft genome.</title>
        <authorList>
            <person name="Kono N."/>
            <person name="Arakawa K."/>
        </authorList>
    </citation>
    <scope>NUCLEOTIDE SEQUENCE [LARGE SCALE GENOMIC DNA]</scope>
</reference>
<dbReference type="Proteomes" id="UP001054837">
    <property type="component" value="Unassembled WGS sequence"/>
</dbReference>
<gene>
    <name evidence="1" type="ORF">CDAR_240871</name>
</gene>
<organism evidence="1 2">
    <name type="scientific">Caerostris darwini</name>
    <dbReference type="NCBI Taxonomy" id="1538125"/>
    <lineage>
        <taxon>Eukaryota</taxon>
        <taxon>Metazoa</taxon>
        <taxon>Ecdysozoa</taxon>
        <taxon>Arthropoda</taxon>
        <taxon>Chelicerata</taxon>
        <taxon>Arachnida</taxon>
        <taxon>Araneae</taxon>
        <taxon>Araneomorphae</taxon>
        <taxon>Entelegynae</taxon>
        <taxon>Araneoidea</taxon>
        <taxon>Araneidae</taxon>
        <taxon>Caerostris</taxon>
    </lineage>
</organism>
<dbReference type="AlphaFoldDB" id="A0AAV4THC8"/>
<evidence type="ECO:0000313" key="1">
    <source>
        <dbReference type="EMBL" id="GIY44856.1"/>
    </source>
</evidence>